<proteinExistence type="predicted"/>
<sequence length="357" mass="37715">MAPCGRVSLSAAQAALLLILAGCLSAPPAPAPAPEPPRLVRSSPRPQPSPLPAEGPIRDMPVATSAELSRRYALLEARLVSEGRLREDGGGLEGIDADLLATNFIRIALHDEYTPGSDGGFVARESASRLRRWSAPVEVSLQFGASVPPAQRDTDRGIAAGVVDAIAGASGHPVRLTGSGGNFSVFVVDESERLALRPQLRRLVPGISDPVLESMLDILPSTFCLVVAFSAPEAPQTYVRAVAIIRAEHPPRLRRSCFNEELAQGMGLANDSHEARPSIFNDDEDYARLTDQDLLLLQLLYDPRLRPGMTAAEAEAPVREIAAGLRPPLTAAAPDAPEPPGTPPVEIAAAPAPVPPQ</sequence>
<dbReference type="InterPro" id="IPR021323">
    <property type="entry name" value="DUF2927"/>
</dbReference>
<comment type="caution">
    <text evidence="3">The sequence shown here is derived from an EMBL/GenBank/DDBJ whole genome shotgun (WGS) entry which is preliminary data.</text>
</comment>
<evidence type="ECO:0000313" key="3">
    <source>
        <dbReference type="EMBL" id="MBE3639382.1"/>
    </source>
</evidence>
<keyword evidence="4" id="KW-1185">Reference proteome</keyword>
<dbReference type="PROSITE" id="PS51257">
    <property type="entry name" value="PROKAR_LIPOPROTEIN"/>
    <property type="match status" value="1"/>
</dbReference>
<feature type="region of interest" description="Disordered" evidence="1">
    <location>
        <begin position="30"/>
        <end position="59"/>
    </location>
</feature>
<organism evidence="3 4">
    <name type="scientific">Mangrovicoccus algicola</name>
    <dbReference type="NCBI Taxonomy" id="2771008"/>
    <lineage>
        <taxon>Bacteria</taxon>
        <taxon>Pseudomonadati</taxon>
        <taxon>Pseudomonadota</taxon>
        <taxon>Alphaproteobacteria</taxon>
        <taxon>Rhodobacterales</taxon>
        <taxon>Paracoccaceae</taxon>
        <taxon>Mangrovicoccus</taxon>
    </lineage>
</organism>
<reference evidence="3" key="1">
    <citation type="submission" date="2020-09" db="EMBL/GenBank/DDBJ databases">
        <title>A novel bacterium of genus Mangrovicoccus, isolated from South China Sea.</title>
        <authorList>
            <person name="Huang H."/>
            <person name="Mo K."/>
            <person name="Hu Y."/>
        </authorList>
    </citation>
    <scope>NUCLEOTIDE SEQUENCE</scope>
    <source>
        <strain evidence="3">HB182678</strain>
    </source>
</reference>
<feature type="chain" id="PRO_5035146585" evidence="2">
    <location>
        <begin position="32"/>
        <end position="357"/>
    </location>
</feature>
<evidence type="ECO:0000256" key="1">
    <source>
        <dbReference type="SAM" id="MobiDB-lite"/>
    </source>
</evidence>
<dbReference type="AlphaFoldDB" id="A0A8J6YXB7"/>
<evidence type="ECO:0000313" key="4">
    <source>
        <dbReference type="Proteomes" id="UP000609121"/>
    </source>
</evidence>
<evidence type="ECO:0000256" key="2">
    <source>
        <dbReference type="SAM" id="SignalP"/>
    </source>
</evidence>
<protein>
    <submittedName>
        <fullName evidence="3">DUF2927 domain-containing protein</fullName>
    </submittedName>
</protein>
<keyword evidence="2" id="KW-0732">Signal</keyword>
<name>A0A8J6YXB7_9RHOB</name>
<feature type="region of interest" description="Disordered" evidence="1">
    <location>
        <begin position="326"/>
        <end position="357"/>
    </location>
</feature>
<dbReference type="Proteomes" id="UP000609121">
    <property type="component" value="Unassembled WGS sequence"/>
</dbReference>
<dbReference type="EMBL" id="JACVXA010000045">
    <property type="protein sequence ID" value="MBE3639382.1"/>
    <property type="molecule type" value="Genomic_DNA"/>
</dbReference>
<dbReference type="RefSeq" id="WP_193184006.1">
    <property type="nucleotide sequence ID" value="NZ_JACVXA010000045.1"/>
</dbReference>
<dbReference type="Pfam" id="PF11150">
    <property type="entry name" value="DUF2927"/>
    <property type="match status" value="1"/>
</dbReference>
<accession>A0A8J6YXB7</accession>
<gene>
    <name evidence="3" type="ORF">ICN82_14370</name>
</gene>
<feature type="signal peptide" evidence="2">
    <location>
        <begin position="1"/>
        <end position="31"/>
    </location>
</feature>